<feature type="compositionally biased region" description="Low complexity" evidence="3">
    <location>
        <begin position="257"/>
        <end position="271"/>
    </location>
</feature>
<feature type="non-terminal residue" evidence="5">
    <location>
        <position position="1"/>
    </location>
</feature>
<dbReference type="GO" id="GO:0005634">
    <property type="term" value="C:nucleus"/>
    <property type="evidence" value="ECO:0007669"/>
    <property type="project" value="TreeGrafter"/>
</dbReference>
<dbReference type="AlphaFoldDB" id="A0A1B6G0G9"/>
<name>A0A1B6G0G9_9HEMI</name>
<dbReference type="GO" id="GO:0003729">
    <property type="term" value="F:mRNA binding"/>
    <property type="evidence" value="ECO:0007669"/>
    <property type="project" value="TreeGrafter"/>
</dbReference>
<feature type="region of interest" description="Disordered" evidence="3">
    <location>
        <begin position="546"/>
        <end position="578"/>
    </location>
</feature>
<feature type="domain" description="RRM" evidence="4">
    <location>
        <begin position="287"/>
        <end position="366"/>
    </location>
</feature>
<dbReference type="InterPro" id="IPR000504">
    <property type="entry name" value="RRM_dom"/>
</dbReference>
<dbReference type="InterPro" id="IPR035979">
    <property type="entry name" value="RBD_domain_sf"/>
</dbReference>
<dbReference type="PANTHER" id="PTHR23003">
    <property type="entry name" value="RNA RECOGNITION MOTIF RRM DOMAIN CONTAINING PROTEIN"/>
    <property type="match status" value="1"/>
</dbReference>
<evidence type="ECO:0000256" key="1">
    <source>
        <dbReference type="ARBA" id="ARBA00022884"/>
    </source>
</evidence>
<feature type="compositionally biased region" description="Polar residues" evidence="3">
    <location>
        <begin position="550"/>
        <end position="578"/>
    </location>
</feature>
<feature type="region of interest" description="Disordered" evidence="3">
    <location>
        <begin position="482"/>
        <end position="525"/>
    </location>
</feature>
<protein>
    <recommendedName>
        <fullName evidence="4">RRM domain-containing protein</fullName>
    </recommendedName>
</protein>
<accession>A0A1B6G0G9</accession>
<evidence type="ECO:0000259" key="4">
    <source>
        <dbReference type="PROSITE" id="PS50102"/>
    </source>
</evidence>
<sequence>FSELVDLTMRSVSLFTCQSMWFYSRRAIINAMKNKILCEGRDVSELKQVFARAIEPVTLEFYKDNTLPEETKYVSGIEKILSELFKVWIHGEKAIRQQSYPLIFTLWNQYLDTNPLVLLAYGDLIRCHGTYEEAEDAYKCALSKLKTINDSEDTNFLARKCHLQLLSNYLELEMTHGTARNQAIINQELSKMQSLFTQTYHEFYDTACGVFGISFDSLDVPGINPSQTEEPIARQLRSLTVASFDSQTTSSKHTSEDQSTSTDTSNNMSSDYLSNTRDLENIKEQGYPIFISNLAFKADENDIKKAFSENGVSLNWVELKRPHGKRQHLGYGTLYLEFPDQVKQAIDKLDRISIQGRSAYLSLHRGNKPRSLYQAFTTPRNKLPNVLYLSGIPDSWRNPKTIENAFNPYGHIRSVTVNDKKEPLTAKVEFVMPEDANVLYNMIKEGDEFKNSGIIVRKCFPSKPKGNNVNSPKRITSQMKMDVGELRPSTSQKRPFETPFDIGSSSKRKFIPQKGGPKSHMKKKLYVPTTALHPIEREPKLEELVIRPSGSDQQEVTSEPDLQQEVTSEQDLLPSSQL</sequence>
<feature type="region of interest" description="Disordered" evidence="3">
    <location>
        <begin position="244"/>
        <end position="272"/>
    </location>
</feature>
<dbReference type="Gene3D" id="3.30.70.330">
    <property type="match status" value="2"/>
</dbReference>
<feature type="compositionally biased region" description="Basic residues" evidence="3">
    <location>
        <begin position="506"/>
        <end position="525"/>
    </location>
</feature>
<evidence type="ECO:0000256" key="2">
    <source>
        <dbReference type="PROSITE-ProRule" id="PRU00176"/>
    </source>
</evidence>
<keyword evidence="1 2" id="KW-0694">RNA-binding</keyword>
<organism evidence="5">
    <name type="scientific">Cuerna arida</name>
    <dbReference type="NCBI Taxonomy" id="1464854"/>
    <lineage>
        <taxon>Eukaryota</taxon>
        <taxon>Metazoa</taxon>
        <taxon>Ecdysozoa</taxon>
        <taxon>Arthropoda</taxon>
        <taxon>Hexapoda</taxon>
        <taxon>Insecta</taxon>
        <taxon>Pterygota</taxon>
        <taxon>Neoptera</taxon>
        <taxon>Paraneoptera</taxon>
        <taxon>Hemiptera</taxon>
        <taxon>Auchenorrhyncha</taxon>
        <taxon>Membracoidea</taxon>
        <taxon>Cicadellidae</taxon>
        <taxon>Cicadellinae</taxon>
        <taxon>Proconiini</taxon>
        <taxon>Cuerna</taxon>
    </lineage>
</organism>
<dbReference type="SMART" id="SM00360">
    <property type="entry name" value="RRM"/>
    <property type="match status" value="2"/>
</dbReference>
<gene>
    <name evidence="5" type="ORF">g.6947</name>
</gene>
<reference evidence="5" key="1">
    <citation type="submission" date="2015-11" db="EMBL/GenBank/DDBJ databases">
        <title>De novo transcriptome assembly of four potential Pierce s Disease insect vectors from Arizona vineyards.</title>
        <authorList>
            <person name="Tassone E.E."/>
        </authorList>
    </citation>
    <scope>NUCLEOTIDE SEQUENCE</scope>
</reference>
<dbReference type="SUPFAM" id="SSF54928">
    <property type="entry name" value="RNA-binding domain, RBD"/>
    <property type="match status" value="2"/>
</dbReference>
<dbReference type="GO" id="GO:0005737">
    <property type="term" value="C:cytoplasm"/>
    <property type="evidence" value="ECO:0007669"/>
    <property type="project" value="TreeGrafter"/>
</dbReference>
<evidence type="ECO:0000313" key="5">
    <source>
        <dbReference type="EMBL" id="JAS55891.1"/>
    </source>
</evidence>
<dbReference type="EMBL" id="GECZ01013878">
    <property type="protein sequence ID" value="JAS55891.1"/>
    <property type="molecule type" value="Transcribed_RNA"/>
</dbReference>
<evidence type="ECO:0000256" key="3">
    <source>
        <dbReference type="SAM" id="MobiDB-lite"/>
    </source>
</evidence>
<proteinExistence type="predicted"/>
<dbReference type="InterPro" id="IPR012677">
    <property type="entry name" value="Nucleotide-bd_a/b_plait_sf"/>
</dbReference>
<dbReference type="Pfam" id="PF00076">
    <property type="entry name" value="RRM_1"/>
    <property type="match status" value="1"/>
</dbReference>
<dbReference type="PROSITE" id="PS50102">
    <property type="entry name" value="RRM"/>
    <property type="match status" value="1"/>
</dbReference>
<dbReference type="InterPro" id="IPR050374">
    <property type="entry name" value="RRT5_SRSF_SR"/>
</dbReference>